<dbReference type="EMBL" id="JAINUG010000094">
    <property type="protein sequence ID" value="KAJ8397969.1"/>
    <property type="molecule type" value="Genomic_DNA"/>
</dbReference>
<keyword evidence="4" id="KW-1185">Reference proteome</keyword>
<protein>
    <recommendedName>
        <fullName evidence="5">Secreted protein</fullName>
    </recommendedName>
</protein>
<evidence type="ECO:0000256" key="2">
    <source>
        <dbReference type="SAM" id="SignalP"/>
    </source>
</evidence>
<evidence type="ECO:0000313" key="3">
    <source>
        <dbReference type="EMBL" id="KAJ8397969.1"/>
    </source>
</evidence>
<feature type="region of interest" description="Disordered" evidence="1">
    <location>
        <begin position="33"/>
        <end position="60"/>
    </location>
</feature>
<proteinExistence type="predicted"/>
<accession>A0AAD7S8P2</accession>
<gene>
    <name evidence="3" type="ORF">AAFF_G00433160</name>
</gene>
<organism evidence="3 4">
    <name type="scientific">Aldrovandia affinis</name>
    <dbReference type="NCBI Taxonomy" id="143900"/>
    <lineage>
        <taxon>Eukaryota</taxon>
        <taxon>Metazoa</taxon>
        <taxon>Chordata</taxon>
        <taxon>Craniata</taxon>
        <taxon>Vertebrata</taxon>
        <taxon>Euteleostomi</taxon>
        <taxon>Actinopterygii</taxon>
        <taxon>Neopterygii</taxon>
        <taxon>Teleostei</taxon>
        <taxon>Notacanthiformes</taxon>
        <taxon>Halosauridae</taxon>
        <taxon>Aldrovandia</taxon>
    </lineage>
</organism>
<dbReference type="AlphaFoldDB" id="A0AAD7S8P2"/>
<keyword evidence="2" id="KW-0732">Signal</keyword>
<feature type="chain" id="PRO_5042058611" description="Secreted protein" evidence="2">
    <location>
        <begin position="28"/>
        <end position="85"/>
    </location>
</feature>
<sequence>MADAVPTCFRGMHVAALPLSFLLTCAGRQPSRRAEAIMSSPSPLRARPRPHRAPKEGRSHLRLGPCCPAPLVPRPVTLCVGGGVR</sequence>
<name>A0AAD7S8P2_9TELE</name>
<feature type="signal peptide" evidence="2">
    <location>
        <begin position="1"/>
        <end position="27"/>
    </location>
</feature>
<evidence type="ECO:0000256" key="1">
    <source>
        <dbReference type="SAM" id="MobiDB-lite"/>
    </source>
</evidence>
<comment type="caution">
    <text evidence="3">The sequence shown here is derived from an EMBL/GenBank/DDBJ whole genome shotgun (WGS) entry which is preliminary data.</text>
</comment>
<evidence type="ECO:0000313" key="4">
    <source>
        <dbReference type="Proteomes" id="UP001221898"/>
    </source>
</evidence>
<dbReference type="Proteomes" id="UP001221898">
    <property type="component" value="Unassembled WGS sequence"/>
</dbReference>
<evidence type="ECO:0008006" key="5">
    <source>
        <dbReference type="Google" id="ProtNLM"/>
    </source>
</evidence>
<reference evidence="3" key="1">
    <citation type="journal article" date="2023" name="Science">
        <title>Genome structures resolve the early diversification of teleost fishes.</title>
        <authorList>
            <person name="Parey E."/>
            <person name="Louis A."/>
            <person name="Montfort J."/>
            <person name="Bouchez O."/>
            <person name="Roques C."/>
            <person name="Iampietro C."/>
            <person name="Lluch J."/>
            <person name="Castinel A."/>
            <person name="Donnadieu C."/>
            <person name="Desvignes T."/>
            <person name="Floi Bucao C."/>
            <person name="Jouanno E."/>
            <person name="Wen M."/>
            <person name="Mejri S."/>
            <person name="Dirks R."/>
            <person name="Jansen H."/>
            <person name="Henkel C."/>
            <person name="Chen W.J."/>
            <person name="Zahm M."/>
            <person name="Cabau C."/>
            <person name="Klopp C."/>
            <person name="Thompson A.W."/>
            <person name="Robinson-Rechavi M."/>
            <person name="Braasch I."/>
            <person name="Lecointre G."/>
            <person name="Bobe J."/>
            <person name="Postlethwait J.H."/>
            <person name="Berthelot C."/>
            <person name="Roest Crollius H."/>
            <person name="Guiguen Y."/>
        </authorList>
    </citation>
    <scope>NUCLEOTIDE SEQUENCE</scope>
    <source>
        <strain evidence="3">NC1722</strain>
    </source>
</reference>